<evidence type="ECO:0000313" key="1">
    <source>
        <dbReference type="EMBL" id="KAK9319949.1"/>
    </source>
</evidence>
<accession>A0ACC3TFL0</accession>
<evidence type="ECO:0000313" key="2">
    <source>
        <dbReference type="Proteomes" id="UP001489719"/>
    </source>
</evidence>
<organism evidence="1 2">
    <name type="scientific">Lipomyces orientalis</name>
    <dbReference type="NCBI Taxonomy" id="1233043"/>
    <lineage>
        <taxon>Eukaryota</taxon>
        <taxon>Fungi</taxon>
        <taxon>Dikarya</taxon>
        <taxon>Ascomycota</taxon>
        <taxon>Saccharomycotina</taxon>
        <taxon>Lipomycetes</taxon>
        <taxon>Lipomycetales</taxon>
        <taxon>Lipomycetaceae</taxon>
        <taxon>Lipomyces</taxon>
    </lineage>
</organism>
<proteinExistence type="predicted"/>
<reference evidence="2" key="1">
    <citation type="journal article" date="2024" name="Front. Bioeng. Biotechnol.">
        <title>Genome-scale model development and genomic sequencing of the oleaginous clade Lipomyces.</title>
        <authorList>
            <person name="Czajka J.J."/>
            <person name="Han Y."/>
            <person name="Kim J."/>
            <person name="Mondo S.J."/>
            <person name="Hofstad B.A."/>
            <person name="Robles A."/>
            <person name="Haridas S."/>
            <person name="Riley R."/>
            <person name="LaButti K."/>
            <person name="Pangilinan J."/>
            <person name="Andreopoulos W."/>
            <person name="Lipzen A."/>
            <person name="Yan J."/>
            <person name="Wang M."/>
            <person name="Ng V."/>
            <person name="Grigoriev I.V."/>
            <person name="Spatafora J.W."/>
            <person name="Magnuson J.K."/>
            <person name="Baker S.E."/>
            <person name="Pomraning K.R."/>
        </authorList>
    </citation>
    <scope>NUCLEOTIDE SEQUENCE [LARGE SCALE GENOMIC DNA]</scope>
    <source>
        <strain evidence="2">CBS 10300</strain>
    </source>
</reference>
<comment type="caution">
    <text evidence="1">The sequence shown here is derived from an EMBL/GenBank/DDBJ whole genome shotgun (WGS) entry which is preliminary data.</text>
</comment>
<gene>
    <name evidence="1" type="ORF">V1517DRAFT_376086</name>
</gene>
<keyword evidence="2" id="KW-1185">Reference proteome</keyword>
<sequence>MAPSKKGIGKKAISSSKKKPTADRPLSVQNTEVCGSQEPLASRLESESRPSSNGAEENSKADEFKYLLNYQVFLDEVVIKKDGGRNSAESENATRKYNRGSSMLWWRTKATNLVECMIADSREYYEFEEIIETWNSEKRSGMRVDLSLRYTKDMSRKYLEDSDDVEDAQSQFIKKKRKTATSVLLEAANKRRHQEELDSTELSYKRQILETHRCCVKTCPNNGNTCFVRGLRHFPISAKHLNDWNESIKIGHATIYSLPSSIDLLPAKGTSNPGYADHSLAHPTSPAPYPQLPPQYWYQNLPYTPPPASYYYSFLPPNHSPIPVSAQNAHPTSISSATAATASNLMTSQSTSTDSDPSDIFDEYIEWYAQKSKGVALEIRLAGSVLRRKGYEGLKSISETGWQSLDIEAGIAQRLLSNFLLSLQ</sequence>
<dbReference type="EMBL" id="MU970153">
    <property type="protein sequence ID" value="KAK9319949.1"/>
    <property type="molecule type" value="Genomic_DNA"/>
</dbReference>
<name>A0ACC3TFL0_9ASCO</name>
<protein>
    <submittedName>
        <fullName evidence="1">Uncharacterized protein</fullName>
    </submittedName>
</protein>
<dbReference type="Proteomes" id="UP001489719">
    <property type="component" value="Unassembled WGS sequence"/>
</dbReference>